<reference evidence="1" key="1">
    <citation type="submission" date="2014-03" db="EMBL/GenBank/DDBJ databases">
        <title>The sialotranscriptome of Amblyomma triste, Amblyomma parvum and Amblyomma cajennense ticks, uncovered by 454-based RNA-seq.</title>
        <authorList>
            <person name="Garcia G.R."/>
            <person name="Gardinassi L.G."/>
            <person name="Ribeiro J.M."/>
            <person name="Anatrielo E."/>
            <person name="Ferreira B.R."/>
            <person name="Moreira H.N."/>
            <person name="Mafra C."/>
            <person name="Olegario M.M."/>
            <person name="Szabo P.J."/>
            <person name="Miranda-Santos I.K."/>
            <person name="Maruyama S.R."/>
        </authorList>
    </citation>
    <scope>NUCLEOTIDE SEQUENCE</scope>
    <source>
        <strain evidence="1">Araguapaz</strain>
        <tissue evidence="1">Salivary glands</tissue>
    </source>
</reference>
<dbReference type="AlphaFoldDB" id="A0A023FZJ3"/>
<organism evidence="1">
    <name type="scientific">Amblyomma parvum</name>
    <name type="common">South American tick</name>
    <dbReference type="NCBI Taxonomy" id="251391"/>
    <lineage>
        <taxon>Eukaryota</taxon>
        <taxon>Metazoa</taxon>
        <taxon>Ecdysozoa</taxon>
        <taxon>Arthropoda</taxon>
        <taxon>Chelicerata</taxon>
        <taxon>Arachnida</taxon>
        <taxon>Acari</taxon>
        <taxon>Parasitiformes</taxon>
        <taxon>Ixodida</taxon>
        <taxon>Ixodoidea</taxon>
        <taxon>Ixodidae</taxon>
        <taxon>Amblyomminae</taxon>
        <taxon>Amblyomma</taxon>
    </lineage>
</organism>
<name>A0A023FZJ3_AMBPA</name>
<feature type="non-terminal residue" evidence="1">
    <location>
        <position position="1"/>
    </location>
</feature>
<protein>
    <submittedName>
        <fullName evidence="1">Putative lipocalin-3 1</fullName>
    </submittedName>
</protein>
<evidence type="ECO:0000313" key="1">
    <source>
        <dbReference type="EMBL" id="JAC27301.1"/>
    </source>
</evidence>
<sequence>VINAIFLCFDSTLLCEAQRKLSMRNNLHLSLLKLLCFVMCHCIHLQFVDTCVPIWTYYSSVLTAPCTVNVYHYTTANWTLFTRSHIEGSDCSKHSVSSAIRNETLVTVKRNFLGFFGPSSRGMAPTTMKILQLDDDSDDFDIDNVQETEGDQPGASDHSIEELRHESEDGQCALFSITFCRNRSIGQPYVVYELRVKIYTPVDDDPDCVLEIEKYVKEQGQFQFRKDRVYNSACHKELKKARDRRQHVKPTTNDTDRCSWRCLVR</sequence>
<dbReference type="EMBL" id="GBBL01000019">
    <property type="protein sequence ID" value="JAC27301.1"/>
    <property type="molecule type" value="mRNA"/>
</dbReference>
<proteinExistence type="evidence at transcript level"/>
<accession>A0A023FZJ3</accession>